<evidence type="ECO:0000259" key="15">
    <source>
        <dbReference type="Pfam" id="PF01602"/>
    </source>
</evidence>
<keyword evidence="6" id="KW-0597">Phosphoprotein</keyword>
<dbReference type="InterPro" id="IPR013041">
    <property type="entry name" value="Clathrin_app_Ig-like_sf"/>
</dbReference>
<comment type="subcellular location">
    <subcellularLocation>
        <location evidence="14">Cytoplasm</location>
    </subcellularLocation>
    <subcellularLocation>
        <location evidence="1 14">Golgi apparatus membrane</location>
        <topology evidence="1 14">Peripheral membrane protein</topology>
        <orientation evidence="1 14">Cytoplasmic side</orientation>
    </subcellularLocation>
    <subcellularLocation>
        <location evidence="14">Cytoplasmic vesicle</location>
        <location evidence="14">COPI-coated vesicle membrane</location>
        <topology evidence="14">Peripheral membrane protein</topology>
        <orientation evidence="14">Cytoplasmic side</orientation>
    </subcellularLocation>
</comment>
<gene>
    <name evidence="18" type="ORF">PBRASI_LOCUS5450</name>
</gene>
<dbReference type="PIRSF" id="PIRSF037093">
    <property type="entry name" value="Coatomer_gamma_subunit"/>
    <property type="match status" value="1"/>
</dbReference>
<evidence type="ECO:0000256" key="2">
    <source>
        <dbReference type="ARBA" id="ARBA00010720"/>
    </source>
</evidence>
<evidence type="ECO:0000256" key="9">
    <source>
        <dbReference type="ARBA" id="ARBA00022927"/>
    </source>
</evidence>
<keyword evidence="11 14" id="KW-0472">Membrane</keyword>
<dbReference type="OrthoDB" id="1074925at2759"/>
<dbReference type="InterPro" id="IPR009028">
    <property type="entry name" value="Coatomer/calthrin_app_sub_C"/>
</dbReference>
<keyword evidence="19" id="KW-1185">Reference proteome</keyword>
<sequence>MNTAKKDEDSGDLGIFYHLDKTTVLQEARVFNDSPISPRKCRLLLTKIVYLLHLGETMATQEATELFFSVTKLFQSKDIALRQMVYLVIKELSTVAEDVIMVTSSLMKDMQPKSELTYRANAIRALCKIIDASMLPSVERFLKAAIVDKTPSISSAALVSSYHLFPAGKEVIKRWANEVHEAINCKPPSLTSSASSYLTSFSSNTSSYGNTVSTSNISQYHALGLLYLIRQHDRMAVTKLIQQLAGTGRNSYGGGSVLRSSFAYCLLIRFAAKILDEDPNSRQPMYELLEGWLRHKSDIVNFEAAKAICNIKNTTRKELNPAISVLQLFLSSPKPTLRFAAIRTLNKLAMTQPAAVQPCNVDMENLITDQNRSVATFAITTLLKTGNEASVDRLMKQISGFMSEISDEFKVIVVDAIRSLCLKFPSKQAVMLSFLSGVLRDEGGYEFKRAVVEAIFDLVKYIPECKEAALAHLCEFIEDCEFTKLSVRVLHLLGVEGPKTSTPTKYIRYIYNRVILENSIVRAAAISALAKFGVSVPDAAVKKSIKVLITRCLDDNDDEVRDRATFFLKIMEDGENAEKYIKDDATYSLGVLERQLVQYVSSPDSTSKPFDISSVPLITKAQAEAESLRERSTDLASVQTIGTTTSVLPGPTVTPTVAADRNVTPTPNVDQQQLYAQQLEKVPEIAAFGHLFNSSTKPVELTESETEYVVGCVKHMFNEHVIFQFNINNTLNDKVLENVSVGMTPESEDGSLEELFTISAAKIPYDQTVSVYVAFKKLDTSEPILATFSNTLKFIIKDVEDVELVTGDYVLPTYVSDFQSAWDKLGEDGQVVETFALTAMSSLRAACTEIIDLLGMSPVENTGTPQSNSVHTLLLSGTFLGGVKVLAKGRMSFASSTGVTMELSVRSSDEKISQVVIRSIA</sequence>
<dbReference type="InterPro" id="IPR012295">
    <property type="entry name" value="TBP_dom_sf"/>
</dbReference>
<evidence type="ECO:0000256" key="12">
    <source>
        <dbReference type="ARBA" id="ARBA00023329"/>
    </source>
</evidence>
<dbReference type="FunFam" id="2.60.40.1480:FF:000001">
    <property type="entry name" value="Coatomer subunit gamma"/>
    <property type="match status" value="1"/>
</dbReference>
<dbReference type="GO" id="GO:0005793">
    <property type="term" value="C:endoplasmic reticulum-Golgi intermediate compartment"/>
    <property type="evidence" value="ECO:0007669"/>
    <property type="project" value="TreeGrafter"/>
</dbReference>
<comment type="subunit">
    <text evidence="3">Oligomeric complex that consists of at least the alpha, beta, beta', gamma, delta, epsilon and zeta subunits.</text>
</comment>
<keyword evidence="12 14" id="KW-0968">Cytoplasmic vesicle</keyword>
<comment type="caution">
    <text evidence="18">The sequence shown here is derived from an EMBL/GenBank/DDBJ whole genome shotgun (WGS) entry which is preliminary data.</text>
</comment>
<dbReference type="GO" id="GO:0005783">
    <property type="term" value="C:endoplasmic reticulum"/>
    <property type="evidence" value="ECO:0007669"/>
    <property type="project" value="TreeGrafter"/>
</dbReference>
<comment type="function">
    <text evidence="13 14">The coatomer is a cytosolic protein complex that binds to dilysine motifs and reversibly associates with Golgi non-clathrin-coated vesicles, which further mediate biosynthetic protein transport from the ER, via the Golgi up to the trans Golgi network. Coatomer complex is required for budding from Golgi membranes, and is essential for the retrograde Golgi-to-ER transport of dilysine-tagged proteins.</text>
</comment>
<dbReference type="InterPro" id="IPR037067">
    <property type="entry name" value="Coatomer_gsu_app_sf"/>
</dbReference>
<dbReference type="GO" id="GO:0006886">
    <property type="term" value="P:intracellular protein transport"/>
    <property type="evidence" value="ECO:0007669"/>
    <property type="project" value="InterPro"/>
</dbReference>
<dbReference type="FunFam" id="1.25.10.10:FF:000071">
    <property type="entry name" value="Coatomer subunit gamma"/>
    <property type="match status" value="1"/>
</dbReference>
<keyword evidence="7" id="KW-0677">Repeat</keyword>
<protein>
    <recommendedName>
        <fullName evidence="14">Coatomer subunit gamma</fullName>
    </recommendedName>
</protein>
<feature type="domain" description="Coatomer gamma subunit appendage Ig-like subdomain" evidence="16">
    <location>
        <begin position="674"/>
        <end position="801"/>
    </location>
</feature>
<evidence type="ECO:0000256" key="14">
    <source>
        <dbReference type="PIRNR" id="PIRNR037093"/>
    </source>
</evidence>
<dbReference type="SUPFAM" id="SSF48371">
    <property type="entry name" value="ARM repeat"/>
    <property type="match status" value="1"/>
</dbReference>
<dbReference type="InterPro" id="IPR016024">
    <property type="entry name" value="ARM-type_fold"/>
</dbReference>
<evidence type="ECO:0000259" key="17">
    <source>
        <dbReference type="Pfam" id="PF16381"/>
    </source>
</evidence>
<dbReference type="InterPro" id="IPR017106">
    <property type="entry name" value="Coatomer_gsu"/>
</dbReference>
<dbReference type="FunFam" id="3.30.310.10:FF:000008">
    <property type="entry name" value="Coatomer subunit gamma"/>
    <property type="match status" value="1"/>
</dbReference>
<evidence type="ECO:0000259" key="16">
    <source>
        <dbReference type="Pfam" id="PF08752"/>
    </source>
</evidence>
<evidence type="ECO:0000256" key="10">
    <source>
        <dbReference type="ARBA" id="ARBA00023034"/>
    </source>
</evidence>
<dbReference type="EMBL" id="CAJVPI010000637">
    <property type="protein sequence ID" value="CAG8558199.1"/>
    <property type="molecule type" value="Genomic_DNA"/>
</dbReference>
<dbReference type="PANTHER" id="PTHR10261:SF0">
    <property type="entry name" value="COATOMER SUBUNIT GAMMA-2"/>
    <property type="match status" value="1"/>
</dbReference>
<dbReference type="Pfam" id="PF16381">
    <property type="entry name" value="Coatomer_g_Cpla"/>
    <property type="match status" value="1"/>
</dbReference>
<proteinExistence type="inferred from homology"/>
<dbReference type="Gene3D" id="1.25.10.10">
    <property type="entry name" value="Leucine-rich Repeat Variant"/>
    <property type="match status" value="2"/>
</dbReference>
<dbReference type="Gene3D" id="3.30.310.10">
    <property type="entry name" value="TATA-Binding Protein"/>
    <property type="match status" value="1"/>
</dbReference>
<dbReference type="GO" id="GO:0005198">
    <property type="term" value="F:structural molecule activity"/>
    <property type="evidence" value="ECO:0007669"/>
    <property type="project" value="InterPro"/>
</dbReference>
<evidence type="ECO:0000256" key="7">
    <source>
        <dbReference type="ARBA" id="ARBA00022737"/>
    </source>
</evidence>
<keyword evidence="5 14" id="KW-0963">Cytoplasm</keyword>
<dbReference type="InterPro" id="IPR002553">
    <property type="entry name" value="Clathrin/coatomer_adapt-like_N"/>
</dbReference>
<dbReference type="Pfam" id="PF01602">
    <property type="entry name" value="Adaptin_N"/>
    <property type="match status" value="1"/>
</dbReference>
<dbReference type="SUPFAM" id="SSF55711">
    <property type="entry name" value="Subdomain of clathrin and coatomer appendage domain"/>
    <property type="match status" value="1"/>
</dbReference>
<dbReference type="GO" id="GO:0006891">
    <property type="term" value="P:intra-Golgi vesicle-mediated transport"/>
    <property type="evidence" value="ECO:0007669"/>
    <property type="project" value="TreeGrafter"/>
</dbReference>
<comment type="similarity">
    <text evidence="2 14">Belongs to the COPG family.</text>
</comment>
<dbReference type="InterPro" id="IPR032154">
    <property type="entry name" value="Coatomer_g_Cpla"/>
</dbReference>
<dbReference type="GO" id="GO:0000139">
    <property type="term" value="C:Golgi membrane"/>
    <property type="evidence" value="ECO:0007669"/>
    <property type="project" value="UniProtKB-SubCell"/>
</dbReference>
<keyword evidence="8 14" id="KW-0931">ER-Golgi transport</keyword>
<feature type="domain" description="Coatomer subunit gamma C-terminal" evidence="17">
    <location>
        <begin position="807"/>
        <end position="920"/>
    </location>
</feature>
<evidence type="ECO:0000256" key="4">
    <source>
        <dbReference type="ARBA" id="ARBA00022448"/>
    </source>
</evidence>
<dbReference type="PANTHER" id="PTHR10261">
    <property type="entry name" value="COATOMER SUBUNIT GAMMA"/>
    <property type="match status" value="1"/>
</dbReference>
<evidence type="ECO:0000256" key="13">
    <source>
        <dbReference type="ARBA" id="ARBA00025536"/>
    </source>
</evidence>
<evidence type="ECO:0000256" key="3">
    <source>
        <dbReference type="ARBA" id="ARBA00011775"/>
    </source>
</evidence>
<dbReference type="Pfam" id="PF08752">
    <property type="entry name" value="COP-gamma_platf"/>
    <property type="match status" value="1"/>
</dbReference>
<feature type="domain" description="Clathrin/coatomer adaptor adaptin-like N-terminal" evidence="15">
    <location>
        <begin position="21"/>
        <end position="574"/>
    </location>
</feature>
<dbReference type="AlphaFoldDB" id="A0A9N9FV01"/>
<dbReference type="InterPro" id="IPR013040">
    <property type="entry name" value="Coatomer_gsu_app_Ig-like_dom"/>
</dbReference>
<evidence type="ECO:0000256" key="6">
    <source>
        <dbReference type="ARBA" id="ARBA00022553"/>
    </source>
</evidence>
<dbReference type="GO" id="GO:0006888">
    <property type="term" value="P:endoplasmic reticulum to Golgi vesicle-mediated transport"/>
    <property type="evidence" value="ECO:0007669"/>
    <property type="project" value="TreeGrafter"/>
</dbReference>
<keyword evidence="9 14" id="KW-0653">Protein transport</keyword>
<dbReference type="FunFam" id="1.25.10.10:FF:000382">
    <property type="entry name" value="Coatomer subunit gamma"/>
    <property type="match status" value="1"/>
</dbReference>
<keyword evidence="4 14" id="KW-0813">Transport</keyword>
<evidence type="ECO:0000313" key="18">
    <source>
        <dbReference type="EMBL" id="CAG8558199.1"/>
    </source>
</evidence>
<evidence type="ECO:0000256" key="8">
    <source>
        <dbReference type="ARBA" id="ARBA00022892"/>
    </source>
</evidence>
<evidence type="ECO:0000256" key="5">
    <source>
        <dbReference type="ARBA" id="ARBA00022490"/>
    </source>
</evidence>
<evidence type="ECO:0000313" key="19">
    <source>
        <dbReference type="Proteomes" id="UP000789739"/>
    </source>
</evidence>
<name>A0A9N9FV01_9GLOM</name>
<evidence type="ECO:0000256" key="11">
    <source>
        <dbReference type="ARBA" id="ARBA00023136"/>
    </source>
</evidence>
<organism evidence="18 19">
    <name type="scientific">Paraglomus brasilianum</name>
    <dbReference type="NCBI Taxonomy" id="144538"/>
    <lineage>
        <taxon>Eukaryota</taxon>
        <taxon>Fungi</taxon>
        <taxon>Fungi incertae sedis</taxon>
        <taxon>Mucoromycota</taxon>
        <taxon>Glomeromycotina</taxon>
        <taxon>Glomeromycetes</taxon>
        <taxon>Paraglomerales</taxon>
        <taxon>Paraglomeraceae</taxon>
        <taxon>Paraglomus</taxon>
    </lineage>
</organism>
<dbReference type="GO" id="GO:0030126">
    <property type="term" value="C:COPI vesicle coat"/>
    <property type="evidence" value="ECO:0007669"/>
    <property type="project" value="InterPro"/>
</dbReference>
<dbReference type="InterPro" id="IPR011989">
    <property type="entry name" value="ARM-like"/>
</dbReference>
<dbReference type="Proteomes" id="UP000789739">
    <property type="component" value="Unassembled WGS sequence"/>
</dbReference>
<reference evidence="18" key="1">
    <citation type="submission" date="2021-06" db="EMBL/GenBank/DDBJ databases">
        <authorList>
            <person name="Kallberg Y."/>
            <person name="Tangrot J."/>
            <person name="Rosling A."/>
        </authorList>
    </citation>
    <scope>NUCLEOTIDE SEQUENCE</scope>
    <source>
        <strain evidence="18">BR232B</strain>
    </source>
</reference>
<dbReference type="SUPFAM" id="SSF49348">
    <property type="entry name" value="Clathrin adaptor appendage domain"/>
    <property type="match status" value="1"/>
</dbReference>
<dbReference type="GO" id="GO:0009306">
    <property type="term" value="P:protein secretion"/>
    <property type="evidence" value="ECO:0007669"/>
    <property type="project" value="TreeGrafter"/>
</dbReference>
<accession>A0A9N9FV01</accession>
<evidence type="ECO:0000256" key="1">
    <source>
        <dbReference type="ARBA" id="ARBA00004255"/>
    </source>
</evidence>
<keyword evidence="10 14" id="KW-0333">Golgi apparatus</keyword>
<dbReference type="Gene3D" id="2.60.40.1480">
    <property type="entry name" value="Coatomer, gamma subunit, appendage domain"/>
    <property type="match status" value="1"/>
</dbReference>